<feature type="region of interest" description="Disordered" evidence="1">
    <location>
        <begin position="32"/>
        <end position="62"/>
    </location>
</feature>
<gene>
    <name evidence="2" type="ORF">IscW_ISCW002497</name>
</gene>
<evidence type="ECO:0000256" key="1">
    <source>
        <dbReference type="SAM" id="MobiDB-lite"/>
    </source>
</evidence>
<reference evidence="2 4" key="1">
    <citation type="submission" date="2008-03" db="EMBL/GenBank/DDBJ databases">
        <title>Annotation of Ixodes scapularis.</title>
        <authorList>
            <consortium name="Ixodes scapularis Genome Project Consortium"/>
            <person name="Caler E."/>
            <person name="Hannick L.I."/>
            <person name="Bidwell S."/>
            <person name="Joardar V."/>
            <person name="Thiagarajan M."/>
            <person name="Amedeo P."/>
            <person name="Galinsky K.J."/>
            <person name="Schobel S."/>
            <person name="Inman J."/>
            <person name="Hostetler J."/>
            <person name="Miller J."/>
            <person name="Hammond M."/>
            <person name="Megy K."/>
            <person name="Lawson D."/>
            <person name="Kodira C."/>
            <person name="Sutton G."/>
            <person name="Meyer J."/>
            <person name="Hill C.A."/>
            <person name="Birren B."/>
            <person name="Nene V."/>
            <person name="Collins F."/>
            <person name="Alarcon-Chaidez F."/>
            <person name="Wikel S."/>
            <person name="Strausberg R."/>
        </authorList>
    </citation>
    <scope>NUCLEOTIDE SEQUENCE [LARGE SCALE GENOMIC DNA]</scope>
    <source>
        <strain evidence="4">Wikel</strain>
        <strain evidence="2">Wikel colony</strain>
    </source>
</reference>
<dbReference type="PaxDb" id="6945-B7PDJ7"/>
<organism>
    <name type="scientific">Ixodes scapularis</name>
    <name type="common">Black-legged tick</name>
    <name type="synonym">Deer tick</name>
    <dbReference type="NCBI Taxonomy" id="6945"/>
    <lineage>
        <taxon>Eukaryota</taxon>
        <taxon>Metazoa</taxon>
        <taxon>Ecdysozoa</taxon>
        <taxon>Arthropoda</taxon>
        <taxon>Chelicerata</taxon>
        <taxon>Arachnida</taxon>
        <taxon>Acari</taxon>
        <taxon>Parasitiformes</taxon>
        <taxon>Ixodida</taxon>
        <taxon>Ixodoidea</taxon>
        <taxon>Ixodidae</taxon>
        <taxon>Ixodinae</taxon>
        <taxon>Ixodes</taxon>
    </lineage>
</organism>
<dbReference type="Proteomes" id="UP000001555">
    <property type="component" value="Unassembled WGS sequence"/>
</dbReference>
<proteinExistence type="predicted"/>
<accession>B7PDJ7</accession>
<evidence type="ECO:0000313" key="2">
    <source>
        <dbReference type="EMBL" id="EEC04669.1"/>
    </source>
</evidence>
<feature type="non-terminal residue" evidence="2">
    <location>
        <position position="62"/>
    </location>
</feature>
<dbReference type="HOGENOM" id="CLU_2910733_0_0_1"/>
<dbReference type="VEuPathDB" id="VectorBase:ISCW002497"/>
<reference evidence="3" key="2">
    <citation type="submission" date="2020-05" db="UniProtKB">
        <authorList>
            <consortium name="EnsemblMetazoa"/>
        </authorList>
    </citation>
    <scope>IDENTIFICATION</scope>
    <source>
        <strain evidence="3">wikel</strain>
    </source>
</reference>
<dbReference type="EnsemblMetazoa" id="ISCW002497-RA">
    <property type="protein sequence ID" value="ISCW002497-PA"/>
    <property type="gene ID" value="ISCW002497"/>
</dbReference>
<dbReference type="EMBL" id="DS690300">
    <property type="protein sequence ID" value="EEC04669.1"/>
    <property type="molecule type" value="Genomic_DNA"/>
</dbReference>
<name>B7PDJ7_IXOSC</name>
<sequence length="62" mass="7167">TTFQISEVLRILTERGRKIVQKKKKVCAKIEKNCPPPQKKKKKKTADALMKAKEQESVYANH</sequence>
<evidence type="ECO:0000313" key="4">
    <source>
        <dbReference type="Proteomes" id="UP000001555"/>
    </source>
</evidence>
<dbReference type="AlphaFoldDB" id="B7PDJ7"/>
<keyword evidence="4" id="KW-1185">Reference proteome</keyword>
<evidence type="ECO:0000313" key="3">
    <source>
        <dbReference type="EnsemblMetazoa" id="ISCW002497-PA"/>
    </source>
</evidence>
<dbReference type="InParanoid" id="B7PDJ7"/>
<dbReference type="EMBL" id="ABJB010931055">
    <property type="status" value="NOT_ANNOTATED_CDS"/>
    <property type="molecule type" value="Genomic_DNA"/>
</dbReference>
<protein>
    <submittedName>
        <fullName evidence="2 3">Uncharacterized protein</fullName>
    </submittedName>
</protein>
<feature type="non-terminal residue" evidence="2">
    <location>
        <position position="1"/>
    </location>
</feature>